<accession>A0A0E9XTV5</accession>
<sequence>MQNTQKCLFPNRGERQITA</sequence>
<reference evidence="1" key="1">
    <citation type="submission" date="2014-11" db="EMBL/GenBank/DDBJ databases">
        <authorList>
            <person name="Amaro Gonzalez C."/>
        </authorList>
    </citation>
    <scope>NUCLEOTIDE SEQUENCE</scope>
</reference>
<dbReference type="AlphaFoldDB" id="A0A0E9XTV5"/>
<name>A0A0E9XTV5_ANGAN</name>
<reference evidence="1" key="2">
    <citation type="journal article" date="2015" name="Fish Shellfish Immunol.">
        <title>Early steps in the European eel (Anguilla anguilla)-Vibrio vulnificus interaction in the gills: Role of the RtxA13 toxin.</title>
        <authorList>
            <person name="Callol A."/>
            <person name="Pajuelo D."/>
            <person name="Ebbesson L."/>
            <person name="Teles M."/>
            <person name="MacKenzie S."/>
            <person name="Amaro C."/>
        </authorList>
    </citation>
    <scope>NUCLEOTIDE SEQUENCE</scope>
</reference>
<organism evidence="1">
    <name type="scientific">Anguilla anguilla</name>
    <name type="common">European freshwater eel</name>
    <name type="synonym">Muraena anguilla</name>
    <dbReference type="NCBI Taxonomy" id="7936"/>
    <lineage>
        <taxon>Eukaryota</taxon>
        <taxon>Metazoa</taxon>
        <taxon>Chordata</taxon>
        <taxon>Craniata</taxon>
        <taxon>Vertebrata</taxon>
        <taxon>Euteleostomi</taxon>
        <taxon>Actinopterygii</taxon>
        <taxon>Neopterygii</taxon>
        <taxon>Teleostei</taxon>
        <taxon>Anguilliformes</taxon>
        <taxon>Anguillidae</taxon>
        <taxon>Anguilla</taxon>
    </lineage>
</organism>
<evidence type="ECO:0000313" key="1">
    <source>
        <dbReference type="EMBL" id="JAI05827.1"/>
    </source>
</evidence>
<protein>
    <submittedName>
        <fullName evidence="1">Uncharacterized protein</fullName>
    </submittedName>
</protein>
<proteinExistence type="predicted"/>
<dbReference type="EMBL" id="GBXM01002751">
    <property type="protein sequence ID" value="JAI05827.1"/>
    <property type="molecule type" value="Transcribed_RNA"/>
</dbReference>